<evidence type="ECO:0000259" key="3">
    <source>
        <dbReference type="PROSITE" id="PS51127"/>
    </source>
</evidence>
<dbReference type="PANTHER" id="PTHR45982:SF1">
    <property type="entry name" value="REGULATOR OF CHROMOSOME CONDENSATION"/>
    <property type="match status" value="1"/>
</dbReference>
<dbReference type="RefSeq" id="WP_210732645.1">
    <property type="nucleotide sequence ID" value="NZ_JAAXOX010000018.1"/>
</dbReference>
<dbReference type="Pfam" id="PF13540">
    <property type="entry name" value="RCC1_2"/>
    <property type="match status" value="3"/>
</dbReference>
<dbReference type="GO" id="GO:0005975">
    <property type="term" value="P:carbohydrate metabolic process"/>
    <property type="evidence" value="ECO:0007669"/>
    <property type="project" value="UniProtKB-ARBA"/>
</dbReference>
<dbReference type="Proteomes" id="UP000581206">
    <property type="component" value="Unassembled WGS sequence"/>
</dbReference>
<keyword evidence="5" id="KW-1185">Reference proteome</keyword>
<reference evidence="4 5" key="1">
    <citation type="submission" date="2020-04" db="EMBL/GenBank/DDBJ databases">
        <title>MicrobeNet Type strains.</title>
        <authorList>
            <person name="Nicholson A.C."/>
        </authorList>
    </citation>
    <scope>NUCLEOTIDE SEQUENCE [LARGE SCALE GENOMIC DNA]</scope>
    <source>
        <strain evidence="4 5">ATCC BAA-788</strain>
    </source>
</reference>
<evidence type="ECO:0000313" key="4">
    <source>
        <dbReference type="EMBL" id="NKY24586.1"/>
    </source>
</evidence>
<gene>
    <name evidence="4" type="ORF">HGA03_18150</name>
</gene>
<dbReference type="InterPro" id="IPR051553">
    <property type="entry name" value="Ran_GTPase-activating"/>
</dbReference>
<dbReference type="PROSITE" id="PS50012">
    <property type="entry name" value="RCC1_3"/>
    <property type="match status" value="3"/>
</dbReference>
<dbReference type="InterPro" id="IPR008964">
    <property type="entry name" value="Invasin/intimin_cell_adhesion"/>
</dbReference>
<sequence length="1423" mass="145534">MTFVVGGGVQPATAATADDTAKVEIRGTDFNVRLASGFNGEVRSIIAAHDGGVIVGGNFTSFAGNSSIPNRLVKINADGTLNHEFNANLGTGFGGVVYDVIALSDGGYLVAGNFTSLAGNSGIPNRLVRLNADGTVDARFNAQLGTGFNGVVWTLAEDSAGNLLVGGAFTSLSGNSSIPNYLVRLKANGSLDADFNARLGTGFNSAVYSVAIAPEDKVVVGGAFNRLNNDATVPNALLRLNADGSLDWEHNAELGTGFNGNVRSVSITSVGGTLVGGTFTSANANSAVPSRLVKLKPNGAMDAEFNVGLGSGFNGTVQVAVETADQGVMVGGSFTSLSGSAQPRRLMKLDANGMYDAAFNDNLVQGFDSTVYDVLINGGDAGGYLIAGAFRSLAGSRFIPARMVYLQDDGTPGPDFNSQLSGGFNGDVRVSLETSDGKILVGGNFTSFRGDATAPDRLLRLNSDGSLDEAFAERVGTGLNSVVYDVAEQADGKILVAGNFTSLNGDATASDRLIRLNQDGTLDREFNTYVGTGFNSAAWTVEVTAEGKILVGGAFTSLSGNSSIPNRMVQLNEDGTLNTEFTGQLGTGFNSYVYDIHVQEDGKVVVGGNFTSLAGNSGIPNRLVRLNADGKLDTEFTGKLGTGFNSVVMTVFVSDKGQVLVGGNFTSLNGSTGIPRRLVRLVEDGSLDYDFNSRMGRGFNYQVESVLQSADGGVLVGGRHTALNNNSASPDRLVLLNASGSINTDFSGQLGRGFNGRVYSVTETSISGNGYLAGGTFTTLDRSSNIPARLIKLHTAASQEGGEEVVAEPQITAPLNDEVFDATGLVRGTGQPGRTITVTAGGQLLGTTVVNERGDWMIRVSTPLTQGTHAIEAEQEETENTAMVTVDVLGHAVEAWGTVDGYGYDSQDSADRVIQISSSDGSDPMTVAVTEDGRALVWGVNAESPVRGIASQQGLVQVSVGDGFVLGLTRDGRVVGAGSNAAGQLDLPAALDGATVVAVEAGQDMSYALLADGTVVAWGANDSGQTTLPEALDSATAVQLSAGDDHVLALTASGEVIAWGSDAEGQSTVPLQPEEETVPDEDEESDPDGPSAVDGFVRVVAGAATSMAVDADGTVTGWGRNAEQQLDLPAGVQGAVQRLALGHGSATALLTDGTIAVWGADAAAWQQVSDELDRMVAVDVAAGRDHGVALVDRVDITSPTAETEPGSISELAGTAAPNTTLSVTVGNESGSRALSAEVGADGRWSVPLTSGIDPGIYTATAVSAAGAYDSVTVDVSWQSALAASGGAVAADGVATHWVEVTAADATGNPVQGAQVVLTLPEQLILAGGAAAGTTGADGTYRVLVASKVAGEYEVTATVNGQPVTVGSPAVVRFESGPLSVEHSSWVVEPAGSLPVGERFTATVSLNDAQGNPVGAGREVTFSV</sequence>
<dbReference type="SUPFAM" id="SSF75011">
    <property type="entry name" value="3-carboxy-cis,cis-mucoante lactonizing enzyme"/>
    <property type="match status" value="1"/>
</dbReference>
<dbReference type="PANTHER" id="PTHR45982">
    <property type="entry name" value="REGULATOR OF CHROMOSOME CONDENSATION"/>
    <property type="match status" value="1"/>
</dbReference>
<proteinExistence type="inferred from homology"/>
<dbReference type="Gene3D" id="2.60.40.10">
    <property type="entry name" value="Immunoglobulins"/>
    <property type="match status" value="3"/>
</dbReference>
<dbReference type="InterPro" id="IPR009091">
    <property type="entry name" value="RCC1/BLIP-II"/>
</dbReference>
<feature type="compositionally biased region" description="Acidic residues" evidence="2">
    <location>
        <begin position="1073"/>
        <end position="1087"/>
    </location>
</feature>
<dbReference type="Pfam" id="PF02369">
    <property type="entry name" value="Big_1"/>
    <property type="match status" value="1"/>
</dbReference>
<name>A0A7X6KYN1_9CELL</name>
<evidence type="ECO:0000313" key="5">
    <source>
        <dbReference type="Proteomes" id="UP000581206"/>
    </source>
</evidence>
<protein>
    <recommendedName>
        <fullName evidence="3">Big-1 domain-containing protein</fullName>
    </recommendedName>
</protein>
<dbReference type="InterPro" id="IPR003344">
    <property type="entry name" value="Big_1_dom"/>
</dbReference>
<dbReference type="PROSITE" id="PS51127">
    <property type="entry name" value="BIG1"/>
    <property type="match status" value="1"/>
</dbReference>
<comment type="caution">
    <text evidence="4">The sequence shown here is derived from an EMBL/GenBank/DDBJ whole genome shotgun (WGS) entry which is preliminary data.</text>
</comment>
<dbReference type="InterPro" id="IPR011047">
    <property type="entry name" value="Quinoprotein_ADH-like_sf"/>
</dbReference>
<dbReference type="Pfam" id="PF17164">
    <property type="entry name" value="DUF5122"/>
    <property type="match status" value="10"/>
</dbReference>
<comment type="similarity">
    <text evidence="1">Belongs to the intimin/invasin family.</text>
</comment>
<evidence type="ECO:0000256" key="2">
    <source>
        <dbReference type="SAM" id="MobiDB-lite"/>
    </source>
</evidence>
<dbReference type="SUPFAM" id="SSF50985">
    <property type="entry name" value="RCC1/BLIP-II"/>
    <property type="match status" value="1"/>
</dbReference>
<organism evidence="4 5">
    <name type="scientific">Cellulomonas denverensis</name>
    <dbReference type="NCBI Taxonomy" id="264297"/>
    <lineage>
        <taxon>Bacteria</taxon>
        <taxon>Bacillati</taxon>
        <taxon>Actinomycetota</taxon>
        <taxon>Actinomycetes</taxon>
        <taxon>Micrococcales</taxon>
        <taxon>Cellulomonadaceae</taxon>
        <taxon>Cellulomonas</taxon>
    </lineage>
</organism>
<feature type="region of interest" description="Disordered" evidence="2">
    <location>
        <begin position="1062"/>
        <end position="1092"/>
    </location>
</feature>
<dbReference type="Gene3D" id="2.80.10.50">
    <property type="match status" value="5"/>
</dbReference>
<dbReference type="EMBL" id="JAAXOX010000018">
    <property type="protein sequence ID" value="NKY24586.1"/>
    <property type="molecule type" value="Genomic_DNA"/>
</dbReference>
<feature type="domain" description="Big-1" evidence="3">
    <location>
        <begin position="1278"/>
        <end position="1373"/>
    </location>
</feature>
<dbReference type="InterPro" id="IPR000408">
    <property type="entry name" value="Reg_chr_condens"/>
</dbReference>
<dbReference type="InterPro" id="IPR013431">
    <property type="entry name" value="Delta_60_rpt"/>
</dbReference>
<dbReference type="Gene3D" id="2.130.10.30">
    <property type="entry name" value="Regulator of chromosome condensation 1/beta-lactamase-inhibitor protein II"/>
    <property type="match status" value="2"/>
</dbReference>
<dbReference type="InterPro" id="IPR013783">
    <property type="entry name" value="Ig-like_fold"/>
</dbReference>
<dbReference type="SUPFAM" id="SSF49373">
    <property type="entry name" value="Invasin/intimin cell-adhesion fragments"/>
    <property type="match status" value="1"/>
</dbReference>
<evidence type="ECO:0000256" key="1">
    <source>
        <dbReference type="ARBA" id="ARBA00010116"/>
    </source>
</evidence>
<dbReference type="SUPFAM" id="SSF50998">
    <property type="entry name" value="Quinoprotein alcohol dehydrogenase-like"/>
    <property type="match status" value="1"/>
</dbReference>
<dbReference type="SMART" id="SM00634">
    <property type="entry name" value="BID_1"/>
    <property type="match status" value="1"/>
</dbReference>
<feature type="non-terminal residue" evidence="4">
    <location>
        <position position="1423"/>
    </location>
</feature>
<accession>A0A7X6KYN1</accession>
<dbReference type="NCBIfam" id="TIGR02608">
    <property type="entry name" value="delta_60_rpt"/>
    <property type="match status" value="7"/>
</dbReference>